<keyword evidence="5" id="KW-0255">Endonuclease</keyword>
<protein>
    <recommendedName>
        <fullName evidence="15">Reverse transcriptase</fullName>
    </recommendedName>
</protein>
<gene>
    <name evidence="14" type="ORF">AVDCRST_MAG81-3836</name>
</gene>
<dbReference type="Gene3D" id="3.10.20.370">
    <property type="match status" value="1"/>
</dbReference>
<dbReference type="PROSITE" id="PS50016">
    <property type="entry name" value="ZF_PHD_2"/>
    <property type="match status" value="1"/>
</dbReference>
<dbReference type="PANTHER" id="PTHR37984:SF5">
    <property type="entry name" value="PROTEIN NYNRIN-LIKE"/>
    <property type="match status" value="1"/>
</dbReference>
<name>A0A6J4VRQ8_9CYAN</name>
<sequence length="1043" mass="118527">MPVHGESSSVEKETTEFDNWPLDLGPHLTGAEARRVRAFIRSYRSCFAFSLHDLEGYRGKPIHIELEDDHPIFRRPYKLSLSEKVGVQTRCQELLAASLIELSNGEYACATVMPSKKDIFGNWTEKRMCGDYRPVNRKTKSDRYPMPTPEELFDAVGHARVFSTLDLRSGYHQLPLMVDDRVKTAFWGVDQDGRDQLYHWKFLPFGLKNAPAEFQRVMDRVLTGLPFARCYIDDVIIFSSSPQEHVRHLQAVFERLRQWGLRLHHGKCKFFHDRLPYLGHMIVPGGLGVQQAKVDALQKIPAPTDVSRLRAFLGLANYYRRFVKNFSLIAKPLTILTGKDQPWTWGREQQQAFATLKLKLGSAPVLRRPDATRPFQLHTDWSAVGLGAVLTQKDDEGREYVVAFASRSNNNAESNYSSYEGEALAAVWAIAHFRPYLYGQRFTLVTDHQPLKWLMESDKLTGKLARWALLLQEYDFEVVHRAGITNLDADGLSRNPSPSEEDLTGARWHGDCDRESVPGWHAAAYLTLMSGSASTLPDLGTDEEPDRAQVISDVWEDVPVLHKLQHGTLPPALSAMERDRVGHRIARFRWENGLLFRVWPDGTRRIVPRPDQRASLVRQVHEDLGHFGVRRTHSMLRSQYWWTGMYQQVATYVSRCEVCDRVRSSFNTLSPQLQPLPIMGLGYRWSLDFAGPLVVTPRGAKYVLVMVEHFSKWIELVALPQNSSELAAMAFLDRVLARFGAPAEVLTDQGREFLGAFEALCTKALIDHRTTSRDHPEADGLAERVVQTVKRGLRKYGLLQGGHRDWDLMIPWIAMGYRFSRQASLAAFSPYQLLYGREPILPSSVREKLAPVVNLDDPEMWAQCLRDRAEFFKRAMPMAMENLSIAQHRDTLRYARIRSGAYRPQLRRFSTGDYVYLQREAPTTLDVKAGRTILRVKDVLPSGILLLEGKDGRECREHSKNCAPCHLPIDGSVHPELAVVPDGLPCFVCGEKKGAATMLLCDHCQRGWHMACLTPPLSTLPSQDWTCPRCRRSSSHVSPDETA</sequence>
<dbReference type="Pfam" id="PF00628">
    <property type="entry name" value="PHD"/>
    <property type="match status" value="1"/>
</dbReference>
<dbReference type="GO" id="GO:0008270">
    <property type="term" value="F:zinc ion binding"/>
    <property type="evidence" value="ECO:0007669"/>
    <property type="project" value="UniProtKB-KW"/>
</dbReference>
<dbReference type="InterPro" id="IPR041373">
    <property type="entry name" value="RT_RNaseH"/>
</dbReference>
<dbReference type="CDD" id="cd09274">
    <property type="entry name" value="RNase_HI_RT_Ty3"/>
    <property type="match status" value="1"/>
</dbReference>
<dbReference type="Gene3D" id="3.10.10.10">
    <property type="entry name" value="HIV Type 1 Reverse Transcriptase, subunit A, domain 1"/>
    <property type="match status" value="1"/>
</dbReference>
<dbReference type="Gene3D" id="3.30.70.270">
    <property type="match status" value="2"/>
</dbReference>
<dbReference type="InterPro" id="IPR036397">
    <property type="entry name" value="RNaseH_sf"/>
</dbReference>
<dbReference type="InterPro" id="IPR001584">
    <property type="entry name" value="Integrase_cat-core"/>
</dbReference>
<evidence type="ECO:0000259" key="10">
    <source>
        <dbReference type="PROSITE" id="PS50016"/>
    </source>
</evidence>
<evidence type="ECO:0000256" key="2">
    <source>
        <dbReference type="ARBA" id="ARBA00022695"/>
    </source>
</evidence>
<dbReference type="FunFam" id="1.10.340.70:FF:000001">
    <property type="entry name" value="Retrovirus-related Pol polyprotein from transposon gypsy-like Protein"/>
    <property type="match status" value="1"/>
</dbReference>
<dbReference type="CDD" id="cd01647">
    <property type="entry name" value="RT_LTR"/>
    <property type="match status" value="1"/>
</dbReference>
<dbReference type="Pfam" id="PF00665">
    <property type="entry name" value="rve"/>
    <property type="match status" value="1"/>
</dbReference>
<dbReference type="InterPro" id="IPR050951">
    <property type="entry name" value="Retrovirus_Pol_polyprotein"/>
</dbReference>
<dbReference type="PROSITE" id="PS50089">
    <property type="entry name" value="ZF_RING_2"/>
    <property type="match status" value="1"/>
</dbReference>
<dbReference type="Gene3D" id="1.10.340.70">
    <property type="match status" value="1"/>
</dbReference>
<dbReference type="InterPro" id="IPR019787">
    <property type="entry name" value="Znf_PHD-finger"/>
</dbReference>
<dbReference type="GO" id="GO:0015074">
    <property type="term" value="P:DNA integration"/>
    <property type="evidence" value="ECO:0007669"/>
    <property type="project" value="InterPro"/>
</dbReference>
<keyword evidence="8" id="KW-0862">Zinc</keyword>
<dbReference type="InterPro" id="IPR001841">
    <property type="entry name" value="Znf_RING"/>
</dbReference>
<keyword evidence="6" id="KW-0863">Zinc-finger</keyword>
<keyword evidence="1" id="KW-0808">Transferase</keyword>
<dbReference type="GO" id="GO:0004519">
    <property type="term" value="F:endonuclease activity"/>
    <property type="evidence" value="ECO:0007669"/>
    <property type="project" value="UniProtKB-KW"/>
</dbReference>
<reference evidence="14" key="1">
    <citation type="submission" date="2020-02" db="EMBL/GenBank/DDBJ databases">
        <authorList>
            <person name="Meier V. D."/>
        </authorList>
    </citation>
    <scope>NUCLEOTIDE SEQUENCE</scope>
    <source>
        <strain evidence="14">AVDCRST_MAG81</strain>
    </source>
</reference>
<dbReference type="Gene3D" id="3.30.420.10">
    <property type="entry name" value="Ribonuclease H-like superfamily/Ribonuclease H"/>
    <property type="match status" value="1"/>
</dbReference>
<dbReference type="InterPro" id="IPR043502">
    <property type="entry name" value="DNA/RNA_pol_sf"/>
</dbReference>
<keyword evidence="4" id="KW-0479">Metal-binding</keyword>
<dbReference type="Pfam" id="PF17921">
    <property type="entry name" value="Integrase_H2C2"/>
    <property type="match status" value="1"/>
</dbReference>
<dbReference type="Gene3D" id="3.30.40.10">
    <property type="entry name" value="Zinc/RING finger domain, C3HC4 (zinc finger)"/>
    <property type="match status" value="1"/>
</dbReference>
<dbReference type="EMBL" id="CADCWO010000201">
    <property type="protein sequence ID" value="CAA9586175.1"/>
    <property type="molecule type" value="Genomic_DNA"/>
</dbReference>
<dbReference type="PROSITE" id="PS50878">
    <property type="entry name" value="RT_POL"/>
    <property type="match status" value="1"/>
</dbReference>
<evidence type="ECO:0000259" key="11">
    <source>
        <dbReference type="PROSITE" id="PS50089"/>
    </source>
</evidence>
<organism evidence="14">
    <name type="scientific">uncultured Synechococcales cyanobacterium</name>
    <dbReference type="NCBI Taxonomy" id="1936017"/>
    <lineage>
        <taxon>Bacteria</taxon>
        <taxon>Bacillati</taxon>
        <taxon>Cyanobacteriota</taxon>
        <taxon>Cyanophyceae</taxon>
        <taxon>Synechococcales</taxon>
        <taxon>environmental samples</taxon>
    </lineage>
</organism>
<dbReference type="Pfam" id="PF17917">
    <property type="entry name" value="RT_RNaseH"/>
    <property type="match status" value="1"/>
</dbReference>
<keyword evidence="9" id="KW-0695">RNA-directed DNA polymerase</keyword>
<dbReference type="FunFam" id="3.10.20.370:FF:000001">
    <property type="entry name" value="Retrovirus-related Pol polyprotein from transposon 17.6-like protein"/>
    <property type="match status" value="1"/>
</dbReference>
<dbReference type="GO" id="GO:0003676">
    <property type="term" value="F:nucleic acid binding"/>
    <property type="evidence" value="ECO:0007669"/>
    <property type="project" value="InterPro"/>
</dbReference>
<dbReference type="AlphaFoldDB" id="A0A6J4VRQ8"/>
<evidence type="ECO:0000256" key="7">
    <source>
        <dbReference type="ARBA" id="ARBA00022801"/>
    </source>
</evidence>
<feature type="domain" description="PHD-type" evidence="10">
    <location>
        <begin position="983"/>
        <end position="1033"/>
    </location>
</feature>
<dbReference type="InterPro" id="IPR041588">
    <property type="entry name" value="Integrase_H2C2"/>
</dbReference>
<dbReference type="InterPro" id="IPR001965">
    <property type="entry name" value="Znf_PHD"/>
</dbReference>
<feature type="domain" description="Reverse transcriptase" evidence="12">
    <location>
        <begin position="1"/>
        <end position="282"/>
    </location>
</feature>
<evidence type="ECO:0008006" key="15">
    <source>
        <dbReference type="Google" id="ProtNLM"/>
    </source>
</evidence>
<dbReference type="InterPro" id="IPR043128">
    <property type="entry name" value="Rev_trsase/Diguanyl_cyclase"/>
</dbReference>
<dbReference type="PANTHER" id="PTHR37984">
    <property type="entry name" value="PROTEIN CBG26694"/>
    <property type="match status" value="1"/>
</dbReference>
<dbReference type="PROSITE" id="PS50994">
    <property type="entry name" value="INTEGRASE"/>
    <property type="match status" value="1"/>
</dbReference>
<evidence type="ECO:0000259" key="13">
    <source>
        <dbReference type="PROSITE" id="PS50994"/>
    </source>
</evidence>
<dbReference type="GO" id="GO:0016787">
    <property type="term" value="F:hydrolase activity"/>
    <property type="evidence" value="ECO:0007669"/>
    <property type="project" value="UniProtKB-KW"/>
</dbReference>
<dbReference type="InterPro" id="IPR000477">
    <property type="entry name" value="RT_dom"/>
</dbReference>
<proteinExistence type="predicted"/>
<feature type="domain" description="RING-type" evidence="11">
    <location>
        <begin position="986"/>
        <end position="1031"/>
    </location>
</feature>
<evidence type="ECO:0000256" key="8">
    <source>
        <dbReference type="ARBA" id="ARBA00022833"/>
    </source>
</evidence>
<evidence type="ECO:0000256" key="4">
    <source>
        <dbReference type="ARBA" id="ARBA00022723"/>
    </source>
</evidence>
<dbReference type="SMART" id="SM00249">
    <property type="entry name" value="PHD"/>
    <property type="match status" value="1"/>
</dbReference>
<dbReference type="InterPro" id="IPR013083">
    <property type="entry name" value="Znf_RING/FYVE/PHD"/>
</dbReference>
<keyword evidence="7" id="KW-0378">Hydrolase</keyword>
<evidence type="ECO:0000313" key="14">
    <source>
        <dbReference type="EMBL" id="CAA9586175.1"/>
    </source>
</evidence>
<dbReference type="GO" id="GO:0003964">
    <property type="term" value="F:RNA-directed DNA polymerase activity"/>
    <property type="evidence" value="ECO:0007669"/>
    <property type="project" value="UniProtKB-KW"/>
</dbReference>
<dbReference type="FunFam" id="3.30.70.270:FF:000020">
    <property type="entry name" value="Transposon Tf2-6 polyprotein-like Protein"/>
    <property type="match status" value="1"/>
</dbReference>
<dbReference type="SUPFAM" id="SSF53098">
    <property type="entry name" value="Ribonuclease H-like"/>
    <property type="match status" value="1"/>
</dbReference>
<keyword evidence="3" id="KW-0540">Nuclease</keyword>
<evidence type="ECO:0000256" key="5">
    <source>
        <dbReference type="ARBA" id="ARBA00022759"/>
    </source>
</evidence>
<dbReference type="SUPFAM" id="SSF56672">
    <property type="entry name" value="DNA/RNA polymerases"/>
    <property type="match status" value="1"/>
</dbReference>
<dbReference type="InterPro" id="IPR011011">
    <property type="entry name" value="Znf_FYVE_PHD"/>
</dbReference>
<evidence type="ECO:0000259" key="12">
    <source>
        <dbReference type="PROSITE" id="PS50878"/>
    </source>
</evidence>
<dbReference type="SUPFAM" id="SSF57903">
    <property type="entry name" value="FYVE/PHD zinc finger"/>
    <property type="match status" value="1"/>
</dbReference>
<evidence type="ECO:0000256" key="6">
    <source>
        <dbReference type="ARBA" id="ARBA00022771"/>
    </source>
</evidence>
<evidence type="ECO:0000256" key="9">
    <source>
        <dbReference type="ARBA" id="ARBA00022918"/>
    </source>
</evidence>
<accession>A0A6J4VRQ8</accession>
<dbReference type="Pfam" id="PF00078">
    <property type="entry name" value="RVT_1"/>
    <property type="match status" value="1"/>
</dbReference>
<keyword evidence="2" id="KW-0548">Nucleotidyltransferase</keyword>
<feature type="domain" description="Integrase catalytic" evidence="13">
    <location>
        <begin position="673"/>
        <end position="838"/>
    </location>
</feature>
<evidence type="ECO:0000256" key="3">
    <source>
        <dbReference type="ARBA" id="ARBA00022722"/>
    </source>
</evidence>
<dbReference type="InterPro" id="IPR012337">
    <property type="entry name" value="RNaseH-like_sf"/>
</dbReference>
<evidence type="ECO:0000256" key="1">
    <source>
        <dbReference type="ARBA" id="ARBA00022679"/>
    </source>
</evidence>